<protein>
    <submittedName>
        <fullName evidence="1">Class I SAM-dependent methyltransferase</fullName>
    </submittedName>
</protein>
<keyword evidence="2" id="KW-1185">Reference proteome</keyword>
<sequence>MEIGTFLGWSTTWILQALKDNGTGHLYSYDIVDHVARNDTSPSPPYPNRVVRAEASAPPGARARCGLLRGCRRDQAAVEDE</sequence>
<keyword evidence="1" id="KW-0808">Transferase</keyword>
<dbReference type="InterPro" id="IPR029063">
    <property type="entry name" value="SAM-dependent_MTases_sf"/>
</dbReference>
<gene>
    <name evidence="1" type="ORF">LJ657_33420</name>
</gene>
<organism evidence="1 2">
    <name type="scientific">Streptomyces guryensis</name>
    <dbReference type="NCBI Taxonomy" id="2886947"/>
    <lineage>
        <taxon>Bacteria</taxon>
        <taxon>Bacillati</taxon>
        <taxon>Actinomycetota</taxon>
        <taxon>Actinomycetes</taxon>
        <taxon>Kitasatosporales</taxon>
        <taxon>Streptomycetaceae</taxon>
        <taxon>Streptomyces</taxon>
    </lineage>
</organism>
<name>A0A9Q3ZBA8_9ACTN</name>
<dbReference type="Gene3D" id="3.40.50.150">
    <property type="entry name" value="Vaccinia Virus protein VP39"/>
    <property type="match status" value="1"/>
</dbReference>
<comment type="caution">
    <text evidence="1">The sequence shown here is derived from an EMBL/GenBank/DDBJ whole genome shotgun (WGS) entry which is preliminary data.</text>
</comment>
<dbReference type="AlphaFoldDB" id="A0A9Q3ZBA8"/>
<dbReference type="EMBL" id="JAJSBI010000021">
    <property type="protein sequence ID" value="MCD9878427.1"/>
    <property type="molecule type" value="Genomic_DNA"/>
</dbReference>
<dbReference type="Pfam" id="PF13578">
    <property type="entry name" value="Methyltransf_24"/>
    <property type="match status" value="1"/>
</dbReference>
<proteinExistence type="predicted"/>
<evidence type="ECO:0000313" key="2">
    <source>
        <dbReference type="Proteomes" id="UP001108029"/>
    </source>
</evidence>
<reference evidence="1" key="1">
    <citation type="submission" date="2021-12" db="EMBL/GenBank/DDBJ databases">
        <authorList>
            <person name="Lee J.-H."/>
            <person name="Kim S.-B."/>
        </authorList>
    </citation>
    <scope>NUCLEOTIDE SEQUENCE</scope>
    <source>
        <strain evidence="1">NR30</strain>
    </source>
</reference>
<dbReference type="GO" id="GO:0008168">
    <property type="term" value="F:methyltransferase activity"/>
    <property type="evidence" value="ECO:0007669"/>
    <property type="project" value="UniProtKB-KW"/>
</dbReference>
<dbReference type="RefSeq" id="WP_232652640.1">
    <property type="nucleotide sequence ID" value="NZ_JAJSBI010000021.1"/>
</dbReference>
<keyword evidence="1" id="KW-0489">Methyltransferase</keyword>
<dbReference type="Proteomes" id="UP001108029">
    <property type="component" value="Unassembled WGS sequence"/>
</dbReference>
<dbReference type="GO" id="GO:0032259">
    <property type="term" value="P:methylation"/>
    <property type="evidence" value="ECO:0007669"/>
    <property type="project" value="UniProtKB-KW"/>
</dbReference>
<evidence type="ECO:0000313" key="1">
    <source>
        <dbReference type="EMBL" id="MCD9878427.1"/>
    </source>
</evidence>
<accession>A0A9Q3ZBA8</accession>